<sequence length="362" mass="42932">MTDLSISEGFFMEKIMEHHLSYVDQVLLFKKKGITGIDQNSIKFEKQVNTLKIIGYYKLKQYSYAFWDHDNNQYMGISFDELVKRYYRDQRLKQEIFQAIGDIETALNNEISYILGKTDPYLYLDFEKWCQNSGRNKYLGTVKRRGRIMGVKIDKYKIKNEELAFLSQLQHQVKKSNYIDVQKFERTDRTRIFPTVWLMVNTLSFGQSIYLAKLMLPDNRKEISQKLFHLDIKSLIQSLELLNLIRNICCHNGDLVDISLKTMPKVATKYRKYLNMDNGNYPHRLAIVIISLLDLMYSLNKKYDFKYLKRTLNSLCKDTGRTQNYLAKRMGFKDKNSINALIESYKDKRAITFYPDGSYIYR</sequence>
<reference evidence="1" key="1">
    <citation type="submission" date="2024-06" db="EMBL/GenBank/DDBJ databases">
        <title>Vaginal Lactobacillus fatty acid response mechanisms reveal a metabolite-targeted strategy for bacterial vaginosis treatment.</title>
        <authorList>
            <person name="Zhu M."/>
            <person name="Blainey P.C."/>
            <person name="Bloom S.M."/>
            <person name="Kwon D.S."/>
        </authorList>
    </citation>
    <scope>NUCLEOTIDE SEQUENCE</scope>
    <source>
        <strain evidence="1">194_F1_1</strain>
    </source>
</reference>
<evidence type="ECO:0000313" key="2">
    <source>
        <dbReference type="Proteomes" id="UP001434419"/>
    </source>
</evidence>
<proteinExistence type="predicted"/>
<accession>A0ABV2BAF6</accession>
<name>A0ABV2BAF6_9LACO</name>
<comment type="caution">
    <text evidence="1">The sequence shown here is derived from an EMBL/GenBank/DDBJ whole genome shotgun (WGS) entry which is preliminary data.</text>
</comment>
<dbReference type="RefSeq" id="WP_237724541.1">
    <property type="nucleotide sequence ID" value="NZ_CP058996.1"/>
</dbReference>
<keyword evidence="2" id="KW-1185">Reference proteome</keyword>
<gene>
    <name evidence="1" type="ORF">ABVC42_09930</name>
</gene>
<dbReference type="InterPro" id="IPR011664">
    <property type="entry name" value="Abi_system_AbiD/AbiF-like"/>
</dbReference>
<dbReference type="EMBL" id="JBETVU010000012">
    <property type="protein sequence ID" value="MES5150220.1"/>
    <property type="molecule type" value="Genomic_DNA"/>
</dbReference>
<protein>
    <submittedName>
        <fullName evidence="1">Abi family protein</fullName>
    </submittedName>
</protein>
<organism evidence="1 2">
    <name type="scientific">Lactobacillus crispatus</name>
    <dbReference type="NCBI Taxonomy" id="47770"/>
    <lineage>
        <taxon>Bacteria</taxon>
        <taxon>Bacillati</taxon>
        <taxon>Bacillota</taxon>
        <taxon>Bacilli</taxon>
        <taxon>Lactobacillales</taxon>
        <taxon>Lactobacillaceae</taxon>
        <taxon>Lactobacillus</taxon>
    </lineage>
</organism>
<evidence type="ECO:0000313" key="1">
    <source>
        <dbReference type="EMBL" id="MES5150220.1"/>
    </source>
</evidence>
<dbReference type="Proteomes" id="UP001434419">
    <property type="component" value="Unassembled WGS sequence"/>
</dbReference>
<dbReference type="Pfam" id="PF07751">
    <property type="entry name" value="Abi_2"/>
    <property type="match status" value="1"/>
</dbReference>